<dbReference type="Gene3D" id="2.40.128.600">
    <property type="match status" value="1"/>
</dbReference>
<dbReference type="RefSeq" id="WP_091540207.1">
    <property type="nucleotide sequence ID" value="NZ_FONY01000004.1"/>
</dbReference>
<protein>
    <submittedName>
        <fullName evidence="3">CubicO group peptidase, beta-lactamase class C family</fullName>
    </submittedName>
</protein>
<keyword evidence="1" id="KW-0732">Signal</keyword>
<dbReference type="PANTHER" id="PTHR46825">
    <property type="entry name" value="D-ALANYL-D-ALANINE-CARBOXYPEPTIDASE/ENDOPEPTIDASE AMPH"/>
    <property type="match status" value="1"/>
</dbReference>
<evidence type="ECO:0000313" key="4">
    <source>
        <dbReference type="Proteomes" id="UP000199513"/>
    </source>
</evidence>
<dbReference type="STRING" id="1003.SAMN04488541_1004167"/>
<dbReference type="AlphaFoldDB" id="A0A1I2CAD4"/>
<dbReference type="OrthoDB" id="1522765at2"/>
<evidence type="ECO:0000259" key="2">
    <source>
        <dbReference type="Pfam" id="PF00144"/>
    </source>
</evidence>
<dbReference type="EMBL" id="FONY01000004">
    <property type="protein sequence ID" value="SFE65142.1"/>
    <property type="molecule type" value="Genomic_DNA"/>
</dbReference>
<dbReference type="PANTHER" id="PTHR46825:SF15">
    <property type="entry name" value="BETA-LACTAMASE-RELATED DOMAIN-CONTAINING PROTEIN"/>
    <property type="match status" value="1"/>
</dbReference>
<dbReference type="SUPFAM" id="SSF56601">
    <property type="entry name" value="beta-lactamase/transpeptidase-like"/>
    <property type="match status" value="1"/>
</dbReference>
<feature type="signal peptide" evidence="1">
    <location>
        <begin position="1"/>
        <end position="20"/>
    </location>
</feature>
<feature type="chain" id="PRO_5011452775" evidence="1">
    <location>
        <begin position="21"/>
        <end position="503"/>
    </location>
</feature>
<sequence length="503" mass="57461">MKFKLVLSFLIFFLASTINAQEISLFKGDSLDSYIGKALDEWKIPGAAVYVVKDGKVILQKGYGVRNWDTRSKVDEQTIFPIASISKTFTGTLFATLEAEGKVSLNDLVKKWLPDFSMKDKLYEQQITLTDILSHRSGWKTFQGDFINTESALNYPTMIQKFAQMPPAYPIRTRFGYSNFGFIIAGECVKSITKQNFNTYLKNRFLIPLGMNRTFVSEIEIQNEKNIAFGHTLINDSIAVLPPDKVEPYSHGGIFASVTDLGIWVNTLLNKGNWEGKNVIPENAINKMWLSNTIIGKSRAADREMYFKTYGLGWEILQYQNREVIQHNGAYSGALTSLTLVPSLQLGIVILTNQDNHNLQETLKWQVIDAYLRKNAPNYTLTAIERQKQRKIENLNSNKEQKEEIEKFAVDLDAIIGTYLCDYYGKATIKNENGNYILNLEHHPQLIGVLTPYKKDQLTCQYNHPMFGKVQFPFKVENNRVKGFILFVDSFVEADGYEFRKTK</sequence>
<dbReference type="Proteomes" id="UP000199513">
    <property type="component" value="Unassembled WGS sequence"/>
</dbReference>
<keyword evidence="4" id="KW-1185">Reference proteome</keyword>
<accession>A0A1I2CAD4</accession>
<dbReference type="InterPro" id="IPR001466">
    <property type="entry name" value="Beta-lactam-related"/>
</dbReference>
<organism evidence="3 4">
    <name type="scientific">Thermoflexibacter ruber</name>
    <dbReference type="NCBI Taxonomy" id="1003"/>
    <lineage>
        <taxon>Bacteria</taxon>
        <taxon>Pseudomonadati</taxon>
        <taxon>Bacteroidota</taxon>
        <taxon>Cytophagia</taxon>
        <taxon>Cytophagales</taxon>
        <taxon>Thermoflexibacteraceae</taxon>
        <taxon>Thermoflexibacter</taxon>
    </lineage>
</organism>
<dbReference type="Pfam" id="PF00144">
    <property type="entry name" value="Beta-lactamase"/>
    <property type="match status" value="1"/>
</dbReference>
<reference evidence="3 4" key="1">
    <citation type="submission" date="2016-10" db="EMBL/GenBank/DDBJ databases">
        <authorList>
            <person name="de Groot N.N."/>
        </authorList>
    </citation>
    <scope>NUCLEOTIDE SEQUENCE [LARGE SCALE GENOMIC DNA]</scope>
    <source>
        <strain>GEY</strain>
        <strain evidence="4">DSM 9560</strain>
    </source>
</reference>
<dbReference type="Gene3D" id="3.40.710.10">
    <property type="entry name" value="DD-peptidase/beta-lactamase superfamily"/>
    <property type="match status" value="1"/>
</dbReference>
<evidence type="ECO:0000313" key="3">
    <source>
        <dbReference type="EMBL" id="SFE65142.1"/>
    </source>
</evidence>
<gene>
    <name evidence="3" type="ORF">SAMN04488541_1004167</name>
</gene>
<feature type="domain" description="Beta-lactamase-related" evidence="2">
    <location>
        <begin position="32"/>
        <end position="368"/>
    </location>
</feature>
<evidence type="ECO:0000256" key="1">
    <source>
        <dbReference type="SAM" id="SignalP"/>
    </source>
</evidence>
<dbReference type="InterPro" id="IPR012338">
    <property type="entry name" value="Beta-lactam/transpept-like"/>
</dbReference>
<proteinExistence type="predicted"/>
<dbReference type="InterPro" id="IPR050491">
    <property type="entry name" value="AmpC-like"/>
</dbReference>
<name>A0A1I2CAD4_9BACT</name>